<dbReference type="InterPro" id="IPR004776">
    <property type="entry name" value="Mem_transp_PIN-like"/>
</dbReference>
<dbReference type="InParanoid" id="A0A0G4EKC6"/>
<evidence type="ECO:0000256" key="2">
    <source>
        <dbReference type="ARBA" id="ARBA00004308"/>
    </source>
</evidence>
<dbReference type="PANTHER" id="PTHR31651">
    <property type="match status" value="1"/>
</dbReference>
<evidence type="ECO:0000256" key="1">
    <source>
        <dbReference type="ARBA" id="ARBA00004141"/>
    </source>
</evidence>
<sequence length="491" mass="53116">MIDSGVDQRCPGSGDESSNLRLASPPRSSPPPSTLFPLLVVLCMTTEASAAFVWQPPLVRSSGVSRRLEVYPRTSSLSALPVSLSNLHIQRGALEASSKAVLELLALIGIGAAKRDDLDQAARSVLSKLVRNVFQPAFLCTSIAATLASPAARVRDLLPLPFFCASQIILGSFVGEALLRILRISPKSQSGRRLKMLCSFSNAGPLPILFTNALFRDHPDPSVMAKVNSYIAFYLTVQAPMMWSYGYSILAGMPTRPVKHHVDEDDPQWADAFADWGMSPSLEQVPPPPRPAPPPFPRSLFLQVRRTVKQLWLHPFRPRLLSPAVISCLAGIVIGTSPLLRQMLVAPGAPLTFIWGALQILGQGFRPAAALVLAGSFVTPSGGESDTVISLRNFRRVLPVAFARFVCAPTIAFTLLTIGRRLGLIMNDPFLWFVLLMQGCMPAAQQSVVILQLENQPQAATVMAKTLTLLYSLGVIPVALLISLVRGYTGV</sequence>
<organism evidence="11 12">
    <name type="scientific">Vitrella brassicaformis (strain CCMP3155)</name>
    <dbReference type="NCBI Taxonomy" id="1169540"/>
    <lineage>
        <taxon>Eukaryota</taxon>
        <taxon>Sar</taxon>
        <taxon>Alveolata</taxon>
        <taxon>Colpodellida</taxon>
        <taxon>Vitrellaceae</taxon>
        <taxon>Vitrella</taxon>
    </lineage>
</organism>
<dbReference type="PANTHER" id="PTHR31651:SF36">
    <property type="entry name" value="AUXIN EFFLUX CARRIER FAMILY PROTEIN"/>
    <property type="match status" value="1"/>
</dbReference>
<dbReference type="GO" id="GO:0012505">
    <property type="term" value="C:endomembrane system"/>
    <property type="evidence" value="ECO:0007669"/>
    <property type="project" value="UniProtKB-SubCell"/>
</dbReference>
<feature type="transmembrane region" description="Helical" evidence="10">
    <location>
        <begin position="397"/>
        <end position="418"/>
    </location>
</feature>
<feature type="transmembrane region" description="Helical" evidence="10">
    <location>
        <begin position="463"/>
        <end position="485"/>
    </location>
</feature>
<dbReference type="PhylomeDB" id="A0A0G4EKC6"/>
<evidence type="ECO:0000256" key="3">
    <source>
        <dbReference type="ARBA" id="ARBA00022448"/>
    </source>
</evidence>
<name>A0A0G4EKC6_VITBC</name>
<accession>A0A0G4EKC6</accession>
<evidence type="ECO:0000256" key="7">
    <source>
        <dbReference type="ARBA" id="ARBA00025100"/>
    </source>
</evidence>
<reference evidence="11 12" key="1">
    <citation type="submission" date="2014-11" db="EMBL/GenBank/DDBJ databases">
        <authorList>
            <person name="Zhu J."/>
            <person name="Qi W."/>
            <person name="Song R."/>
        </authorList>
    </citation>
    <scope>NUCLEOTIDE SEQUENCE [LARGE SCALE GENOMIC DNA]</scope>
</reference>
<dbReference type="GO" id="GO:0055085">
    <property type="term" value="P:transmembrane transport"/>
    <property type="evidence" value="ECO:0007669"/>
    <property type="project" value="InterPro"/>
</dbReference>
<dbReference type="AlphaFoldDB" id="A0A0G4EKC6"/>
<dbReference type="OrthoDB" id="191139at2759"/>
<comment type="function">
    <text evidence="7">Involved in cellular auxin homeostasis by regulating auxin metabolism. Regulates intracellular auxin accumulation at the endoplasmic reticulum and thus auxin availability for nuclear auxin signaling.</text>
</comment>
<keyword evidence="5 10" id="KW-1133">Transmembrane helix</keyword>
<keyword evidence="12" id="KW-1185">Reference proteome</keyword>
<feature type="transmembrane region" description="Helical" evidence="10">
    <location>
        <begin position="194"/>
        <end position="215"/>
    </location>
</feature>
<dbReference type="InterPro" id="IPR045033">
    <property type="entry name" value="PILS1/3/4/5/7"/>
</dbReference>
<protein>
    <recommendedName>
        <fullName evidence="13">Auxin efflux carrier</fullName>
    </recommendedName>
</protein>
<keyword evidence="3" id="KW-0813">Transport</keyword>
<evidence type="ECO:0008006" key="13">
    <source>
        <dbReference type="Google" id="ProtNLM"/>
    </source>
</evidence>
<feature type="transmembrane region" description="Helical" evidence="10">
    <location>
        <begin position="227"/>
        <end position="250"/>
    </location>
</feature>
<evidence type="ECO:0000256" key="4">
    <source>
        <dbReference type="ARBA" id="ARBA00022692"/>
    </source>
</evidence>
<evidence type="ECO:0000256" key="8">
    <source>
        <dbReference type="ARBA" id="ARBA00025752"/>
    </source>
</evidence>
<feature type="transmembrane region" description="Helical" evidence="10">
    <location>
        <begin position="158"/>
        <end position="182"/>
    </location>
</feature>
<proteinExistence type="inferred from homology"/>
<gene>
    <name evidence="11" type="ORF">Vbra_3983</name>
</gene>
<keyword evidence="4 10" id="KW-0812">Transmembrane</keyword>
<feature type="compositionally biased region" description="Low complexity" evidence="9">
    <location>
        <begin position="17"/>
        <end position="26"/>
    </location>
</feature>
<comment type="similarity">
    <text evidence="8">Belongs to the auxin efflux carrier (TC 2.A.69.2) family.</text>
</comment>
<dbReference type="GO" id="GO:0016020">
    <property type="term" value="C:membrane"/>
    <property type="evidence" value="ECO:0007669"/>
    <property type="project" value="UniProtKB-SubCell"/>
</dbReference>
<feature type="transmembrane region" description="Helical" evidence="10">
    <location>
        <begin position="133"/>
        <end position="152"/>
    </location>
</feature>
<evidence type="ECO:0000313" key="12">
    <source>
        <dbReference type="Proteomes" id="UP000041254"/>
    </source>
</evidence>
<dbReference type="Pfam" id="PF03547">
    <property type="entry name" value="Mem_trans"/>
    <property type="match status" value="1"/>
</dbReference>
<dbReference type="VEuPathDB" id="CryptoDB:Vbra_3983"/>
<dbReference type="OMA" id="ILFWSYA"/>
<evidence type="ECO:0000313" key="11">
    <source>
        <dbReference type="EMBL" id="CEL97139.1"/>
    </source>
</evidence>
<evidence type="ECO:0000256" key="9">
    <source>
        <dbReference type="SAM" id="MobiDB-lite"/>
    </source>
</evidence>
<feature type="region of interest" description="Disordered" evidence="9">
    <location>
        <begin position="1"/>
        <end position="31"/>
    </location>
</feature>
<evidence type="ECO:0000256" key="10">
    <source>
        <dbReference type="SAM" id="Phobius"/>
    </source>
</evidence>
<evidence type="ECO:0000256" key="5">
    <source>
        <dbReference type="ARBA" id="ARBA00022989"/>
    </source>
</evidence>
<dbReference type="EMBL" id="CDMY01000254">
    <property type="protein sequence ID" value="CEL97139.1"/>
    <property type="molecule type" value="Genomic_DNA"/>
</dbReference>
<evidence type="ECO:0000256" key="6">
    <source>
        <dbReference type="ARBA" id="ARBA00023136"/>
    </source>
</evidence>
<comment type="subcellular location">
    <subcellularLocation>
        <location evidence="2">Endomembrane system</location>
    </subcellularLocation>
    <subcellularLocation>
        <location evidence="1">Membrane</location>
        <topology evidence="1">Multi-pass membrane protein</topology>
    </subcellularLocation>
</comment>
<keyword evidence="6 10" id="KW-0472">Membrane</keyword>
<dbReference type="Proteomes" id="UP000041254">
    <property type="component" value="Unassembled WGS sequence"/>
</dbReference>
<feature type="transmembrane region" description="Helical" evidence="10">
    <location>
        <begin position="430"/>
        <end position="451"/>
    </location>
</feature>
<dbReference type="STRING" id="1169540.A0A0G4EKC6"/>